<evidence type="ECO:0000313" key="1">
    <source>
        <dbReference type="EMBL" id="KAJ8737446.1"/>
    </source>
</evidence>
<keyword evidence="2" id="KW-1185">Reference proteome</keyword>
<dbReference type="Proteomes" id="UP001231649">
    <property type="component" value="Chromosome 1"/>
</dbReference>
<proteinExistence type="predicted"/>
<organism evidence="1 2">
    <name type="scientific">Mythimna loreyi</name>
    <dbReference type="NCBI Taxonomy" id="667449"/>
    <lineage>
        <taxon>Eukaryota</taxon>
        <taxon>Metazoa</taxon>
        <taxon>Ecdysozoa</taxon>
        <taxon>Arthropoda</taxon>
        <taxon>Hexapoda</taxon>
        <taxon>Insecta</taxon>
        <taxon>Pterygota</taxon>
        <taxon>Neoptera</taxon>
        <taxon>Endopterygota</taxon>
        <taxon>Lepidoptera</taxon>
        <taxon>Glossata</taxon>
        <taxon>Ditrysia</taxon>
        <taxon>Noctuoidea</taxon>
        <taxon>Noctuidae</taxon>
        <taxon>Noctuinae</taxon>
        <taxon>Hadenini</taxon>
        <taxon>Mythimna</taxon>
    </lineage>
</organism>
<sequence length="447" mass="50173">MFIYDYMQAGFDDIITALSDLDEDFDPHEYRKIKHPTTYSETMMHMLKGCLGAGLLAMPNAVSRLGIVFGSLGIIGIGVFATYCIQLLVLAQYQLCKRERRGYMAYTKSMRIAVAQGPPFLRPTSNIFANAVDFFLIFWQIGICAIYFVFVAENIKQIIDFYNPDETQSVRILICYSYPLALLMSLIKNLKLLTPFSTISNICVMLGLLLTFFYLIEEDVEIDQQKMMYVKGIADIPVFIGITLFALEAVGVILALEYNMEKPREFTGLCGLFSIGMAIILAIYVALGVFGFLKYGMECEGSITLNLPQNEKKAQFVKFTFALALFLSYPLQNFVAWQIGWRIINKRVNKSPVADYALRVIIATIPFGMAVAAPNLGAFMGLLGALCLSMVAILFPAIMDICVYYPDRYGPLNYKLLMDIFIIVFGIVCCCSGVYTSLLEMAESYQL</sequence>
<dbReference type="EMBL" id="CM056777">
    <property type="protein sequence ID" value="KAJ8737446.1"/>
    <property type="molecule type" value="Genomic_DNA"/>
</dbReference>
<comment type="caution">
    <text evidence="1">The sequence shown here is derived from an EMBL/GenBank/DDBJ whole genome shotgun (WGS) entry which is preliminary data.</text>
</comment>
<reference evidence="1" key="1">
    <citation type="submission" date="2023-03" db="EMBL/GenBank/DDBJ databases">
        <title>Chromosome-level genomes of two armyworms, Mythimna separata and Mythimna loreyi, provide insights into the biosynthesis and reception of sex pheromones.</title>
        <authorList>
            <person name="Zhao H."/>
        </authorList>
    </citation>
    <scope>NUCLEOTIDE SEQUENCE</scope>
    <source>
        <strain evidence="1">BeijingLab</strain>
    </source>
</reference>
<evidence type="ECO:0000313" key="2">
    <source>
        <dbReference type="Proteomes" id="UP001231649"/>
    </source>
</evidence>
<name>A0ACC2R9N5_9NEOP</name>
<accession>A0ACC2R9N5</accession>
<gene>
    <name evidence="1" type="ORF">PYW08_000041</name>
</gene>
<protein>
    <submittedName>
        <fullName evidence="1">Uncharacterized protein</fullName>
    </submittedName>
</protein>